<sequence>MTSLVAPIITHAETTPDHEALRGPAGSLTYAQLVGEVKAYAGMLAARGVAPGDRILFIGPTLPEFVVGYLGIHAAGAIVVPVNPLCTPAELSYFIDDAGCRLAIAWESLASAARTAASEKGIDFLTLSAGATADADAITDVHDFDDADIAMLLYTSGTTGRPKGAELTTGNLTAAARISGQLSQSTADDRVGTGLPLFHVFGQAAVMLSGLHSGATVSLLPMFTPTSMIDLIVKDQLTIVCGVPTMWNAMLHAPDDTPADAFNHLRLAVSGGASLPLEVSNAFKRRFGCDISEGYGLTETAALGTFSRPGTPSPIGTVGPAVPEVDVEVRGSDGQPVPTGERGEVFIRGPIVMRGYWNRPDATAETIDADGWLSTGDIGEFDEAGNLRIVDRAKELIIRGGYNVYPSEVENALYEHPDIVEVAVVGVPDEHYGEEIAAVIATTPGVTLDAAAVRDWANDRLASYKLPRAVHFVDALPKGPSGKILKRAIDPEPLLAAVVEYRAARNG</sequence>
<proteinExistence type="inferred from homology"/>
<protein>
    <submittedName>
        <fullName evidence="5">Long-chain fatty acid--CoA ligase</fullName>
    </submittedName>
</protein>
<gene>
    <name evidence="5" type="ORF">HH308_01325</name>
</gene>
<dbReference type="RefSeq" id="WP_170192341.1">
    <property type="nucleotide sequence ID" value="NZ_JABBNB010000001.1"/>
</dbReference>
<feature type="domain" description="AMP-dependent synthetase/ligase" evidence="3">
    <location>
        <begin position="11"/>
        <end position="357"/>
    </location>
</feature>
<evidence type="ECO:0000259" key="4">
    <source>
        <dbReference type="Pfam" id="PF13193"/>
    </source>
</evidence>
<dbReference type="PANTHER" id="PTHR43201">
    <property type="entry name" value="ACYL-COA SYNTHETASE"/>
    <property type="match status" value="1"/>
</dbReference>
<dbReference type="SUPFAM" id="SSF56801">
    <property type="entry name" value="Acetyl-CoA synthetase-like"/>
    <property type="match status" value="1"/>
</dbReference>
<keyword evidence="6" id="KW-1185">Reference proteome</keyword>
<dbReference type="PROSITE" id="PS00455">
    <property type="entry name" value="AMP_BINDING"/>
    <property type="match status" value="1"/>
</dbReference>
<comment type="similarity">
    <text evidence="1">Belongs to the ATP-dependent AMP-binding enzyme family.</text>
</comment>
<dbReference type="Gene3D" id="3.40.50.12780">
    <property type="entry name" value="N-terminal domain of ligase-like"/>
    <property type="match status" value="1"/>
</dbReference>
<dbReference type="PANTHER" id="PTHR43201:SF5">
    <property type="entry name" value="MEDIUM-CHAIN ACYL-COA LIGASE ACSF2, MITOCHONDRIAL"/>
    <property type="match status" value="1"/>
</dbReference>
<dbReference type="InterPro" id="IPR020845">
    <property type="entry name" value="AMP-binding_CS"/>
</dbReference>
<dbReference type="Pfam" id="PF13193">
    <property type="entry name" value="AMP-binding_C"/>
    <property type="match status" value="1"/>
</dbReference>
<organism evidence="5 6">
    <name type="scientific">Gordonia asplenii</name>
    <dbReference type="NCBI Taxonomy" id="2725283"/>
    <lineage>
        <taxon>Bacteria</taxon>
        <taxon>Bacillati</taxon>
        <taxon>Actinomycetota</taxon>
        <taxon>Actinomycetes</taxon>
        <taxon>Mycobacteriales</taxon>
        <taxon>Gordoniaceae</taxon>
        <taxon>Gordonia</taxon>
    </lineage>
</organism>
<evidence type="ECO:0000256" key="1">
    <source>
        <dbReference type="ARBA" id="ARBA00006432"/>
    </source>
</evidence>
<comment type="caution">
    <text evidence="5">The sequence shown here is derived from an EMBL/GenBank/DDBJ whole genome shotgun (WGS) entry which is preliminary data.</text>
</comment>
<dbReference type="InterPro" id="IPR000873">
    <property type="entry name" value="AMP-dep_synth/lig_dom"/>
</dbReference>
<accession>A0A848KSK2</accession>
<name>A0A848KSK2_9ACTN</name>
<dbReference type="InterPro" id="IPR042099">
    <property type="entry name" value="ANL_N_sf"/>
</dbReference>
<keyword evidence="2 5" id="KW-0436">Ligase</keyword>
<dbReference type="Proteomes" id="UP000550729">
    <property type="component" value="Unassembled WGS sequence"/>
</dbReference>
<dbReference type="Gene3D" id="3.30.300.30">
    <property type="match status" value="1"/>
</dbReference>
<evidence type="ECO:0000313" key="5">
    <source>
        <dbReference type="EMBL" id="NMN99854.1"/>
    </source>
</evidence>
<dbReference type="InterPro" id="IPR045851">
    <property type="entry name" value="AMP-bd_C_sf"/>
</dbReference>
<evidence type="ECO:0000259" key="3">
    <source>
        <dbReference type="Pfam" id="PF00501"/>
    </source>
</evidence>
<reference evidence="5 6" key="1">
    <citation type="submission" date="2020-04" db="EMBL/GenBank/DDBJ databases">
        <title>Gordonia sp. nov. TBRC 11910.</title>
        <authorList>
            <person name="Suriyachadkun C."/>
        </authorList>
    </citation>
    <scope>NUCLEOTIDE SEQUENCE [LARGE SCALE GENOMIC DNA]</scope>
    <source>
        <strain evidence="5 6">TBRC 11910</strain>
    </source>
</reference>
<dbReference type="AlphaFoldDB" id="A0A848KSK2"/>
<evidence type="ECO:0000313" key="6">
    <source>
        <dbReference type="Proteomes" id="UP000550729"/>
    </source>
</evidence>
<dbReference type="InterPro" id="IPR025110">
    <property type="entry name" value="AMP-bd_C"/>
</dbReference>
<evidence type="ECO:0000256" key="2">
    <source>
        <dbReference type="ARBA" id="ARBA00022598"/>
    </source>
</evidence>
<dbReference type="FunFam" id="3.30.300.30:FF:000008">
    <property type="entry name" value="2,3-dihydroxybenzoate-AMP ligase"/>
    <property type="match status" value="1"/>
</dbReference>
<dbReference type="GO" id="GO:0006631">
    <property type="term" value="P:fatty acid metabolic process"/>
    <property type="evidence" value="ECO:0007669"/>
    <property type="project" value="TreeGrafter"/>
</dbReference>
<dbReference type="Pfam" id="PF00501">
    <property type="entry name" value="AMP-binding"/>
    <property type="match status" value="1"/>
</dbReference>
<feature type="domain" description="AMP-binding enzyme C-terminal" evidence="4">
    <location>
        <begin position="408"/>
        <end position="483"/>
    </location>
</feature>
<dbReference type="EMBL" id="JABBNB010000001">
    <property type="protein sequence ID" value="NMN99854.1"/>
    <property type="molecule type" value="Genomic_DNA"/>
</dbReference>
<dbReference type="GO" id="GO:0031956">
    <property type="term" value="F:medium-chain fatty acid-CoA ligase activity"/>
    <property type="evidence" value="ECO:0007669"/>
    <property type="project" value="TreeGrafter"/>
</dbReference>